<gene>
    <name evidence="1" type="ORF">CBE74_00885</name>
</gene>
<evidence type="ECO:0000313" key="1">
    <source>
        <dbReference type="EMBL" id="ARU45303.1"/>
    </source>
</evidence>
<reference evidence="1" key="1">
    <citation type="journal article" date="2014" name="BMC Vet. Res.">
        <title>First report of Corynebacterium pseudotuberculosis from caseous lymphadenitis lesions in Black Alentejano pig (Sus scrofa domesticus).</title>
        <authorList>
            <person name="Oliveira M."/>
            <person name="Barroco C."/>
            <person name="Mottola C."/>
            <person name="Santos R."/>
            <person name="Lemsaddek A."/>
            <person name="Tavares L."/>
            <person name="Semedo-Lemsaddek T."/>
        </authorList>
    </citation>
    <scope>NUCLEOTIDE SEQUENCE [LARGE SCALE GENOMIC DNA]</scope>
    <source>
        <strain evidence="1">PO100/5</strain>
    </source>
</reference>
<reference evidence="1" key="2">
    <citation type="submission" date="2017-05" db="EMBL/GenBank/DDBJ databases">
        <authorList>
            <person name="Oliveira G."/>
            <person name="Souza T."/>
            <person name="Jamal S."/>
            <person name="Jaiswal A."/>
            <person name="Lima A."/>
            <person name="Gomide A."/>
            <person name="FIgueiredo H."/>
            <person name="Vasco V."/>
        </authorList>
    </citation>
    <scope>NUCLEOTIDE SEQUENCE</scope>
    <source>
        <strain evidence="1">PO100/5</strain>
    </source>
</reference>
<dbReference type="EMBL" id="CP021417">
    <property type="protein sequence ID" value="ARU45303.1"/>
    <property type="molecule type" value="Genomic_DNA"/>
</dbReference>
<reference evidence="1" key="3">
    <citation type="journal article" date="2020" name="Antonie Van Leeuwenhoek">
        <title>Phylogenomic characterisation of a novel corynebacterial species pathogenic to animals.</title>
        <authorList>
            <person name="Moller J."/>
            <person name="Musella L."/>
            <person name="Melnikov V."/>
            <person name="Geissdorfer W."/>
            <person name="Burkovski A."/>
            <person name="Sangal V."/>
        </authorList>
    </citation>
    <scope>NUCLEOTIDE SEQUENCE</scope>
    <source>
        <strain evidence="1">PO100/5</strain>
    </source>
</reference>
<dbReference type="KEGG" id="csil:CBE74_00885"/>
<proteinExistence type="predicted"/>
<dbReference type="AlphaFoldDB" id="A0A7Y4PA06"/>
<name>A0A7Y4PA06_9CORY</name>
<reference evidence="1" key="4">
    <citation type="journal article" date="2020" name="Int. J. Syst. Evol. Microbiol.">
        <title>Corynebacterium silvaticum sp. nov., a unique group of NTTB corynebacteria in wild boar and roe deer.</title>
        <authorList>
            <person name="Dangel A."/>
            <person name="Berger A."/>
            <person name="Rau J."/>
            <person name="Eisenberg T."/>
            <person name="Kampfer P."/>
            <person name="Margos G."/>
            <person name="Contzen M."/>
            <person name="Busse H.J."/>
            <person name="Konrad R."/>
            <person name="Peters M."/>
            <person name="Sting R."/>
            <person name="Sing A."/>
        </authorList>
    </citation>
    <scope>NUCLEOTIDE SEQUENCE</scope>
    <source>
        <strain evidence="1">PO100/5</strain>
    </source>
</reference>
<protein>
    <submittedName>
        <fullName evidence="1">Uncharacterized protein</fullName>
    </submittedName>
</protein>
<accession>A0A7Y4PA06</accession>
<sequence length="108" mass="12312">MSKVVLVYGGQRYTLATSDIASVHFRITERLNHSAHYCDRLDRRPFGQSQGSLQDFPGGALLEQFDPFEVFELADGGEVWVACYDGVDLALETEQSTKDFFEPYRNQR</sequence>
<dbReference type="OrthoDB" id="4414552at2"/>
<reference evidence="1" key="5">
    <citation type="journal article" date="2020" name="PLoS ONE">
        <title>Taxonomic classification of strain PO100/5 shows a broader geographic distribution and genetic markers of the recently described Corynebacterium silvaticum.</title>
        <authorList>
            <person name="Viana M.V.C."/>
            <person name="Profeta R."/>
            <person name="da Silva A.L."/>
            <person name="Hurtado R."/>
            <person name="Cerqueira J.C."/>
            <person name="Ribeiro B.F.S."/>
            <person name="Almeida M.O."/>
            <person name="Morais-Rodrigues F."/>
            <person name="Soares S.C."/>
            <person name="Oliveira M."/>
            <person name="Tavares L."/>
            <person name="Figueiredo H."/>
            <person name="Wattam A.R."/>
            <person name="Barh D."/>
            <person name="Ghosh P."/>
            <person name="Silva A."/>
            <person name="Azevedo V."/>
        </authorList>
    </citation>
    <scope>NUCLEOTIDE SEQUENCE</scope>
    <source>
        <strain evidence="1">PO100/5</strain>
    </source>
</reference>
<organism evidence="1">
    <name type="scientific">Corynebacterium silvaticum</name>
    <dbReference type="NCBI Taxonomy" id="2320431"/>
    <lineage>
        <taxon>Bacteria</taxon>
        <taxon>Bacillati</taxon>
        <taxon>Actinomycetota</taxon>
        <taxon>Actinomycetes</taxon>
        <taxon>Mycobacteriales</taxon>
        <taxon>Corynebacteriaceae</taxon>
        <taxon>Corynebacterium</taxon>
    </lineage>
</organism>